<dbReference type="EMBL" id="MCFF01000002">
    <property type="protein sequence ID" value="ORZ28541.1"/>
    <property type="molecule type" value="Genomic_DNA"/>
</dbReference>
<reference evidence="1 2" key="1">
    <citation type="submission" date="2016-07" db="EMBL/GenBank/DDBJ databases">
        <title>Pervasive Adenine N6-methylation of Active Genes in Fungi.</title>
        <authorList>
            <consortium name="DOE Joint Genome Institute"/>
            <person name="Mondo S.J."/>
            <person name="Dannebaum R.O."/>
            <person name="Kuo R.C."/>
            <person name="Labutti K."/>
            <person name="Haridas S."/>
            <person name="Kuo A."/>
            <person name="Salamov A."/>
            <person name="Ahrendt S.R."/>
            <person name="Lipzen A."/>
            <person name="Sullivan W."/>
            <person name="Andreopoulos W.B."/>
            <person name="Clum A."/>
            <person name="Lindquist E."/>
            <person name="Daum C."/>
            <person name="Ramamoorthy G.K."/>
            <person name="Gryganskyi A."/>
            <person name="Culley D."/>
            <person name="Magnuson J.K."/>
            <person name="James T.Y."/>
            <person name="O'Malley M.A."/>
            <person name="Stajich J.E."/>
            <person name="Spatafora J.W."/>
            <person name="Visel A."/>
            <person name="Grigoriev I.V."/>
        </authorList>
    </citation>
    <scope>NUCLEOTIDE SEQUENCE [LARGE SCALE GENOMIC DNA]</scope>
    <source>
        <strain evidence="1 2">NRRL 3116</strain>
    </source>
</reference>
<dbReference type="SUPFAM" id="SSF81901">
    <property type="entry name" value="HCP-like"/>
    <property type="match status" value="1"/>
</dbReference>
<name>A0A1Y2H3H6_9FUNG</name>
<accession>A0A1Y2H3H6</accession>
<dbReference type="Gene3D" id="1.25.40.10">
    <property type="entry name" value="Tetratricopeptide repeat domain"/>
    <property type="match status" value="1"/>
</dbReference>
<dbReference type="OrthoDB" id="2384430at2759"/>
<dbReference type="AlphaFoldDB" id="A0A1Y2H3H6"/>
<comment type="caution">
    <text evidence="1">The sequence shown here is derived from an EMBL/GenBank/DDBJ whole genome shotgun (WGS) entry which is preliminary data.</text>
</comment>
<proteinExistence type="predicted"/>
<protein>
    <submittedName>
        <fullName evidence="1">Uncharacterized protein</fullName>
    </submittedName>
</protein>
<dbReference type="InParanoid" id="A0A1Y2H3H6"/>
<keyword evidence="2" id="KW-1185">Reference proteome</keyword>
<gene>
    <name evidence="1" type="ORF">BCR41DRAFT_392010</name>
</gene>
<evidence type="ECO:0000313" key="1">
    <source>
        <dbReference type="EMBL" id="ORZ28541.1"/>
    </source>
</evidence>
<dbReference type="RefSeq" id="XP_021886226.1">
    <property type="nucleotide sequence ID" value="XM_022028405.1"/>
</dbReference>
<evidence type="ECO:0000313" key="2">
    <source>
        <dbReference type="Proteomes" id="UP000193648"/>
    </source>
</evidence>
<dbReference type="InterPro" id="IPR011990">
    <property type="entry name" value="TPR-like_helical_dom_sf"/>
</dbReference>
<dbReference type="GeneID" id="33570248"/>
<dbReference type="Proteomes" id="UP000193648">
    <property type="component" value="Unassembled WGS sequence"/>
</dbReference>
<organism evidence="1 2">
    <name type="scientific">Lobosporangium transversale</name>
    <dbReference type="NCBI Taxonomy" id="64571"/>
    <lineage>
        <taxon>Eukaryota</taxon>
        <taxon>Fungi</taxon>
        <taxon>Fungi incertae sedis</taxon>
        <taxon>Mucoromycota</taxon>
        <taxon>Mortierellomycotina</taxon>
        <taxon>Mortierellomycetes</taxon>
        <taxon>Mortierellales</taxon>
        <taxon>Mortierellaceae</taxon>
        <taxon>Lobosporangium</taxon>
    </lineage>
</organism>
<sequence length="153" mass="16654">MVQGGRMKKPVVAEACQAVASIPVKISNNDNHQVFKEAIEDLFGRQNGAASSTGMLPLGLAQAKCPEESSGNKPNAIDRCLRTIFGLNVTTQRKQDYIYDRGKGVSQDYSKTFGRYLKAFKQRGDDAQSSLGFIHLEGKGVSQDYSKAMSCGQ</sequence>